<sequence length="417" mass="45129">MDRSGYNYSLSSFSDERKKTAMKSVDREKPAVDVSAHVEPFRTRVCNYRTPAEIGESALPAEEAQRQLEAQLQTVNEENQMLQASLRHRTTENDRLRSQIAILENQQEDDLRRRRLAIAESCNSSSRAAEGAVPLPSGSRKGKEKIEYRPEKDDDKKKKKLELSPNNSGEKPQEPAKLKKARVCVRIKSETEKNLDGCQWRKYGQKTSKGNPEPRAYYRCSMVKANCPVRKQVQRCAEDRSVLVVTYEGVHNHPLPPAALPMAKATSDALEILLSSSVQSGSRLMNPPSIPFPYSLSSSAPFPTMMLDLTQDPDNRGVPSGQVRPLTSSVVGGASQVAAAQPNAALSSVQPSSANGLSTSVLDTLSNDLMANPDFTAALRAAIAAAINGGAGPSNRQPANDGSTGGDCDASSSTSSD</sequence>
<dbReference type="EMBL" id="JACMSC010000022">
    <property type="protein sequence ID" value="KAG6468825.1"/>
    <property type="molecule type" value="Genomic_DNA"/>
</dbReference>
<evidence type="ECO:0000259" key="3">
    <source>
        <dbReference type="PROSITE" id="PS50811"/>
    </source>
</evidence>
<feature type="domain" description="WRKY" evidence="3">
    <location>
        <begin position="189"/>
        <end position="256"/>
    </location>
</feature>
<organism evidence="4 5">
    <name type="scientific">Zingiber officinale</name>
    <name type="common">Ginger</name>
    <name type="synonym">Amomum zingiber</name>
    <dbReference type="NCBI Taxonomy" id="94328"/>
    <lineage>
        <taxon>Eukaryota</taxon>
        <taxon>Viridiplantae</taxon>
        <taxon>Streptophyta</taxon>
        <taxon>Embryophyta</taxon>
        <taxon>Tracheophyta</taxon>
        <taxon>Spermatophyta</taxon>
        <taxon>Magnoliopsida</taxon>
        <taxon>Liliopsida</taxon>
        <taxon>Zingiberales</taxon>
        <taxon>Zingiberaceae</taxon>
        <taxon>Zingiber</taxon>
    </lineage>
</organism>
<dbReference type="Proteomes" id="UP000734854">
    <property type="component" value="Unassembled WGS sequence"/>
</dbReference>
<protein>
    <recommendedName>
        <fullName evidence="3">WRKY domain-containing protein</fullName>
    </recommendedName>
</protein>
<proteinExistence type="predicted"/>
<keyword evidence="1" id="KW-0175">Coiled coil</keyword>
<feature type="compositionally biased region" description="Polar residues" evidence="2">
    <location>
        <begin position="1"/>
        <end position="13"/>
    </location>
</feature>
<evidence type="ECO:0000256" key="2">
    <source>
        <dbReference type="SAM" id="MobiDB-lite"/>
    </source>
</evidence>
<feature type="region of interest" description="Disordered" evidence="2">
    <location>
        <begin position="388"/>
        <end position="417"/>
    </location>
</feature>
<feature type="region of interest" description="Disordered" evidence="2">
    <location>
        <begin position="1"/>
        <end position="32"/>
    </location>
</feature>
<feature type="region of interest" description="Disordered" evidence="2">
    <location>
        <begin position="121"/>
        <end position="181"/>
    </location>
</feature>
<keyword evidence="5" id="KW-1185">Reference proteome</keyword>
<accession>A0A8J5EAB1</accession>
<feature type="coiled-coil region" evidence="1">
    <location>
        <begin position="61"/>
        <end position="113"/>
    </location>
</feature>
<dbReference type="AlphaFoldDB" id="A0A8J5EAB1"/>
<feature type="compositionally biased region" description="Basic and acidic residues" evidence="2">
    <location>
        <begin position="14"/>
        <end position="31"/>
    </location>
</feature>
<dbReference type="Pfam" id="PF03106">
    <property type="entry name" value="WRKY"/>
    <property type="match status" value="1"/>
</dbReference>
<dbReference type="GO" id="GO:0003700">
    <property type="term" value="F:DNA-binding transcription factor activity"/>
    <property type="evidence" value="ECO:0007669"/>
    <property type="project" value="InterPro"/>
</dbReference>
<dbReference type="GO" id="GO:0043565">
    <property type="term" value="F:sequence-specific DNA binding"/>
    <property type="evidence" value="ECO:0007669"/>
    <property type="project" value="InterPro"/>
</dbReference>
<dbReference type="PANTHER" id="PTHR31429:SF59">
    <property type="entry name" value="WRKY TRANSCRIPTION FACTOR 47-RELATED"/>
    <property type="match status" value="1"/>
</dbReference>
<comment type="caution">
    <text evidence="4">The sequence shown here is derived from an EMBL/GenBank/DDBJ whole genome shotgun (WGS) entry which is preliminary data.</text>
</comment>
<dbReference type="PROSITE" id="PS50811">
    <property type="entry name" value="WRKY"/>
    <property type="match status" value="1"/>
</dbReference>
<gene>
    <name evidence="4" type="ORF">ZIOFF_073518</name>
</gene>
<dbReference type="PANTHER" id="PTHR31429">
    <property type="entry name" value="WRKY TRANSCRIPTION FACTOR 36-RELATED"/>
    <property type="match status" value="1"/>
</dbReference>
<name>A0A8J5EAB1_ZINOF</name>
<feature type="compositionally biased region" description="Basic and acidic residues" evidence="2">
    <location>
        <begin position="144"/>
        <end position="156"/>
    </location>
</feature>
<dbReference type="InterPro" id="IPR044810">
    <property type="entry name" value="WRKY_plant"/>
</dbReference>
<reference evidence="4 5" key="1">
    <citation type="submission" date="2020-08" db="EMBL/GenBank/DDBJ databases">
        <title>Plant Genome Project.</title>
        <authorList>
            <person name="Zhang R.-G."/>
        </authorList>
    </citation>
    <scope>NUCLEOTIDE SEQUENCE [LARGE SCALE GENOMIC DNA]</scope>
    <source>
        <tissue evidence="4">Rhizome</tissue>
    </source>
</reference>
<evidence type="ECO:0000313" key="5">
    <source>
        <dbReference type="Proteomes" id="UP000734854"/>
    </source>
</evidence>
<dbReference type="SMART" id="SM00774">
    <property type="entry name" value="WRKY"/>
    <property type="match status" value="1"/>
</dbReference>
<evidence type="ECO:0000313" key="4">
    <source>
        <dbReference type="EMBL" id="KAG6468825.1"/>
    </source>
</evidence>
<dbReference type="InterPro" id="IPR003657">
    <property type="entry name" value="WRKY_dom"/>
</dbReference>
<evidence type="ECO:0000256" key="1">
    <source>
        <dbReference type="SAM" id="Coils"/>
    </source>
</evidence>